<dbReference type="SMART" id="SM00881">
    <property type="entry name" value="CoA_binding"/>
    <property type="match status" value="1"/>
</dbReference>
<evidence type="ECO:0000313" key="2">
    <source>
        <dbReference type="EMBL" id="PSC05279.1"/>
    </source>
</evidence>
<dbReference type="Pfam" id="PF13380">
    <property type="entry name" value="CoA_binding_2"/>
    <property type="match status" value="1"/>
</dbReference>
<name>A0A2T1HUT1_9HYPH</name>
<dbReference type="EMBL" id="PVZS01000008">
    <property type="protein sequence ID" value="PSC05279.1"/>
    <property type="molecule type" value="Genomic_DNA"/>
</dbReference>
<evidence type="ECO:0000259" key="1">
    <source>
        <dbReference type="SMART" id="SM00881"/>
    </source>
</evidence>
<sequence length="195" mass="21502">MARRRGLVYHSRMTHDAYPDDLIRGILHNVKTIALVGYSANSARPSWIVTKYLLERGYTVVPVNPGLAGQQQLGQTVYGSLKDIPFPIDMVEIFRNSEAAGPITDEALALDPLPKVIWMQLSVRNDEAAARAEAKGVTVIMNRCPKIEYGRLSGEIGWQGINSRIISSKRATMAAKGFQKRTLGPPGVNPFGTRR</sequence>
<dbReference type="Proteomes" id="UP000239772">
    <property type="component" value="Unassembled WGS sequence"/>
</dbReference>
<comment type="caution">
    <text evidence="2">The sequence shown here is derived from an EMBL/GenBank/DDBJ whole genome shotgun (WGS) entry which is preliminary data.</text>
</comment>
<dbReference type="Gene3D" id="3.40.50.720">
    <property type="entry name" value="NAD(P)-binding Rossmann-like Domain"/>
    <property type="match status" value="1"/>
</dbReference>
<proteinExistence type="predicted"/>
<evidence type="ECO:0000313" key="3">
    <source>
        <dbReference type="Proteomes" id="UP000239772"/>
    </source>
</evidence>
<dbReference type="PANTHER" id="PTHR33303">
    <property type="entry name" value="CYTOPLASMIC PROTEIN-RELATED"/>
    <property type="match status" value="1"/>
</dbReference>
<reference evidence="3" key="1">
    <citation type="submission" date="2018-03" db="EMBL/GenBank/DDBJ databases">
        <authorList>
            <person name="Sun L."/>
            <person name="Liu H."/>
            <person name="Chen W."/>
            <person name="Huang K."/>
            <person name="Liu W."/>
            <person name="Gao X."/>
        </authorList>
    </citation>
    <scope>NUCLEOTIDE SEQUENCE [LARGE SCALE GENOMIC DNA]</scope>
    <source>
        <strain evidence="3">SH9</strain>
    </source>
</reference>
<dbReference type="InterPro" id="IPR036291">
    <property type="entry name" value="NAD(P)-bd_dom_sf"/>
</dbReference>
<protein>
    <submittedName>
        <fullName evidence="2">CoA-binding protein</fullName>
    </submittedName>
</protein>
<organism evidence="2 3">
    <name type="scientific">Alsobacter soli</name>
    <dbReference type="NCBI Taxonomy" id="2109933"/>
    <lineage>
        <taxon>Bacteria</taxon>
        <taxon>Pseudomonadati</taxon>
        <taxon>Pseudomonadota</taxon>
        <taxon>Alphaproteobacteria</taxon>
        <taxon>Hyphomicrobiales</taxon>
        <taxon>Alsobacteraceae</taxon>
        <taxon>Alsobacter</taxon>
    </lineage>
</organism>
<dbReference type="PANTHER" id="PTHR33303:SF2">
    <property type="entry name" value="COA-BINDING DOMAIN-CONTAINING PROTEIN"/>
    <property type="match status" value="1"/>
</dbReference>
<accession>A0A2T1HUT1</accession>
<dbReference type="RefSeq" id="WP_106336290.1">
    <property type="nucleotide sequence ID" value="NZ_PVZS01000008.1"/>
</dbReference>
<dbReference type="SUPFAM" id="SSF51735">
    <property type="entry name" value="NAD(P)-binding Rossmann-fold domains"/>
    <property type="match status" value="1"/>
</dbReference>
<keyword evidence="3" id="KW-1185">Reference proteome</keyword>
<gene>
    <name evidence="2" type="ORF">SLNSH_08680</name>
</gene>
<feature type="domain" description="CoA-binding" evidence="1">
    <location>
        <begin position="27"/>
        <end position="123"/>
    </location>
</feature>
<dbReference type="InterPro" id="IPR003781">
    <property type="entry name" value="CoA-bd"/>
</dbReference>
<dbReference type="AlphaFoldDB" id="A0A2T1HUT1"/>